<dbReference type="Gene3D" id="3.30.300.30">
    <property type="match status" value="1"/>
</dbReference>
<keyword evidence="7" id="KW-1185">Reference proteome</keyword>
<dbReference type="PANTHER" id="PTHR43201:SF5">
    <property type="entry name" value="MEDIUM-CHAIN ACYL-COA LIGASE ACSF2, MITOCHONDRIAL"/>
    <property type="match status" value="1"/>
</dbReference>
<dbReference type="EMBL" id="JADPRT010000005">
    <property type="protein sequence ID" value="MBF9069254.1"/>
    <property type="molecule type" value="Genomic_DNA"/>
</dbReference>
<evidence type="ECO:0000313" key="6">
    <source>
        <dbReference type="EMBL" id="MBF9069254.1"/>
    </source>
</evidence>
<comment type="caution">
    <text evidence="6">The sequence shown here is derived from an EMBL/GenBank/DDBJ whole genome shotgun (WGS) entry which is preliminary data.</text>
</comment>
<dbReference type="Gene3D" id="3.40.50.12780">
    <property type="entry name" value="N-terminal domain of ligase-like"/>
    <property type="match status" value="1"/>
</dbReference>
<organism evidence="6 7">
    <name type="scientific">Streptacidiphilus fuscans</name>
    <dbReference type="NCBI Taxonomy" id="2789292"/>
    <lineage>
        <taxon>Bacteria</taxon>
        <taxon>Bacillati</taxon>
        <taxon>Actinomycetota</taxon>
        <taxon>Actinomycetes</taxon>
        <taxon>Kitasatosporales</taxon>
        <taxon>Streptomycetaceae</taxon>
        <taxon>Streptacidiphilus</taxon>
    </lineage>
</organism>
<protein>
    <submittedName>
        <fullName evidence="6">Long-chain fatty acid--CoA ligase</fullName>
    </submittedName>
</protein>
<keyword evidence="2 6" id="KW-0436">Ligase</keyword>
<proteinExistence type="inferred from homology"/>
<accession>A0A931B1A2</accession>
<dbReference type="Pfam" id="PF13193">
    <property type="entry name" value="AMP-binding_C"/>
    <property type="match status" value="1"/>
</dbReference>
<dbReference type="GO" id="GO:0031956">
    <property type="term" value="F:medium-chain fatty acid-CoA ligase activity"/>
    <property type="evidence" value="ECO:0007669"/>
    <property type="project" value="TreeGrafter"/>
</dbReference>
<dbReference type="RefSeq" id="WP_196194409.1">
    <property type="nucleotide sequence ID" value="NZ_JADPRT010000005.1"/>
</dbReference>
<dbReference type="InterPro" id="IPR000873">
    <property type="entry name" value="AMP-dep_synth/lig_dom"/>
</dbReference>
<evidence type="ECO:0000256" key="2">
    <source>
        <dbReference type="ARBA" id="ARBA00022598"/>
    </source>
</evidence>
<evidence type="ECO:0000259" key="4">
    <source>
        <dbReference type="Pfam" id="PF00501"/>
    </source>
</evidence>
<gene>
    <name evidence="6" type="ORF">I2501_14605</name>
</gene>
<dbReference type="AlphaFoldDB" id="A0A931B1A2"/>
<evidence type="ECO:0000313" key="7">
    <source>
        <dbReference type="Proteomes" id="UP000657385"/>
    </source>
</evidence>
<dbReference type="InterPro" id="IPR042099">
    <property type="entry name" value="ANL_N_sf"/>
</dbReference>
<feature type="domain" description="AMP-dependent synthetase/ligase" evidence="4">
    <location>
        <begin position="45"/>
        <end position="400"/>
    </location>
</feature>
<dbReference type="PANTHER" id="PTHR43201">
    <property type="entry name" value="ACYL-COA SYNTHETASE"/>
    <property type="match status" value="1"/>
</dbReference>
<dbReference type="SUPFAM" id="SSF56801">
    <property type="entry name" value="Acetyl-CoA synthetase-like"/>
    <property type="match status" value="1"/>
</dbReference>
<evidence type="ECO:0000259" key="5">
    <source>
        <dbReference type="Pfam" id="PF13193"/>
    </source>
</evidence>
<evidence type="ECO:0000256" key="3">
    <source>
        <dbReference type="SAM" id="MobiDB-lite"/>
    </source>
</evidence>
<evidence type="ECO:0000256" key="1">
    <source>
        <dbReference type="ARBA" id="ARBA00006432"/>
    </source>
</evidence>
<dbReference type="Proteomes" id="UP000657385">
    <property type="component" value="Unassembled WGS sequence"/>
</dbReference>
<feature type="region of interest" description="Disordered" evidence="3">
    <location>
        <begin position="377"/>
        <end position="396"/>
    </location>
</feature>
<feature type="domain" description="AMP-binding enzyme C-terminal" evidence="5">
    <location>
        <begin position="455"/>
        <end position="533"/>
    </location>
</feature>
<dbReference type="CDD" id="cd04433">
    <property type="entry name" value="AFD_class_I"/>
    <property type="match status" value="1"/>
</dbReference>
<name>A0A931B1A2_9ACTN</name>
<dbReference type="GO" id="GO:0006631">
    <property type="term" value="P:fatty acid metabolic process"/>
    <property type="evidence" value="ECO:0007669"/>
    <property type="project" value="TreeGrafter"/>
</dbReference>
<reference evidence="6" key="1">
    <citation type="submission" date="2020-11" db="EMBL/GenBank/DDBJ databases">
        <title>Isolation and identification of active actinomycetes.</title>
        <authorList>
            <person name="Yu B."/>
        </authorList>
    </citation>
    <scope>NUCLEOTIDE SEQUENCE</scope>
    <source>
        <strain evidence="6">NEAU-YB345</strain>
    </source>
</reference>
<dbReference type="InterPro" id="IPR045851">
    <property type="entry name" value="AMP-bd_C_sf"/>
</dbReference>
<dbReference type="Pfam" id="PF00501">
    <property type="entry name" value="AMP-binding"/>
    <property type="match status" value="1"/>
</dbReference>
<sequence length="554" mass="58829">MTTAAPVRTWRSDNGLVLRDTVPARLRLQWVQRGDCPDVGLYQAFAERVRVHADRLAVRTSDVQLTYRQFDLHVLQMAAALAASGAGPGDIVGVRLPSGWRALAVDLAVAAVGAVALPWPAGQGSRESHALLELSRARFLVTEAETDSASAIDRRHGPLDHLEHVVTVDDLLRGDPEAFRPADVEPEAPARILVSSGSETAPKMTAYSHNALLGGRGTYVAAVLGLDPDDPYGETDAPSALVLAPLASSYGSLGLVALAGCGATLHLLDRFDPEGVLRAVTAWRPTHLVGVPTMLRRIADHPPVPGEELGSLRKVVSSGAQLTSAVLAAALKRFRCPVTNVYGSSDGVNCRTTWTDPQQDVSRVGTPDPRVTELRVCGPDDRPLPPGTSGEIQARGPMSPLCYVGAPELDRRYRTADGWVRTGDLGVIEADGSLRVLDRLKQVVIRGGWTISPAEVEEQVHAHPDVAEAACVAVPDPDLGERLCACLVQRPGTPPLDVASLGAYLGGERGLARRKLPELVLHLERLPLGATGKVCRRTLTAAATARHLPDPGGA</sequence>
<dbReference type="InterPro" id="IPR025110">
    <property type="entry name" value="AMP-bd_C"/>
</dbReference>
<comment type="similarity">
    <text evidence="1">Belongs to the ATP-dependent AMP-binding enzyme family.</text>
</comment>